<feature type="compositionally biased region" description="Basic and acidic residues" evidence="2">
    <location>
        <begin position="13"/>
        <end position="23"/>
    </location>
</feature>
<reference evidence="4 5" key="1">
    <citation type="submission" date="2022-03" db="EMBL/GenBank/DDBJ databases">
        <authorList>
            <person name="Nunn A."/>
            <person name="Chopra R."/>
            <person name="Nunn A."/>
            <person name="Contreras Garrido A."/>
        </authorList>
    </citation>
    <scope>NUCLEOTIDE SEQUENCE [LARGE SCALE GENOMIC DNA]</scope>
</reference>
<keyword evidence="5" id="KW-1185">Reference proteome</keyword>
<feature type="domain" description="Glabrous enhancer-binding protein-like DBD" evidence="3">
    <location>
        <begin position="45"/>
        <end position="138"/>
    </location>
</feature>
<dbReference type="Proteomes" id="UP000836841">
    <property type="component" value="Chromosome 7"/>
</dbReference>
<comment type="similarity">
    <text evidence="1">Belongs to the GeBP family.</text>
</comment>
<evidence type="ECO:0000259" key="3">
    <source>
        <dbReference type="Pfam" id="PF04504"/>
    </source>
</evidence>
<dbReference type="EMBL" id="OU466863">
    <property type="protein sequence ID" value="CAH2079563.1"/>
    <property type="molecule type" value="Genomic_DNA"/>
</dbReference>
<gene>
    <name evidence="4" type="ORF">TAV2_LOCUS24629</name>
</gene>
<name>A0AAU9T5M3_THLAR</name>
<evidence type="ECO:0000256" key="1">
    <source>
        <dbReference type="ARBA" id="ARBA00010820"/>
    </source>
</evidence>
<dbReference type="InterPro" id="IPR053932">
    <property type="entry name" value="GeBP-like_DBD"/>
</dbReference>
<evidence type="ECO:0000313" key="5">
    <source>
        <dbReference type="Proteomes" id="UP000836841"/>
    </source>
</evidence>
<accession>A0AAU9T5M3</accession>
<dbReference type="InterPro" id="IPR007592">
    <property type="entry name" value="GEBP"/>
</dbReference>
<feature type="region of interest" description="Disordered" evidence="2">
    <location>
        <begin position="1"/>
        <end position="37"/>
    </location>
</feature>
<sequence length="284" mass="32584">MATPKRLNFADTSMEKPDSTHAAEEEEPIKKTTTKKKKLTSPVTKRIWNEDDELAILKGLVDYRVKTRFDPNFDWDGFFNFVKSSINANVSKEQMFSKIRKLRRKFVLHMERINERKDPLFTRSTDSQAFGYSNMIWGQNDVDVSNGDDMEKTHQIENGNQKVEFKENGHVGNDDEPVNENGEEKRESLHRVVGVDKIDGKESHGDEDGDEFCAVIDAVETMMSHGLSDYQKKLQLEKLMNIGTGKRKELSDEWKELCAEEVKLNIKKVRFSAKVVDAASDGMK</sequence>
<dbReference type="GO" id="GO:0005634">
    <property type="term" value="C:nucleus"/>
    <property type="evidence" value="ECO:0007669"/>
    <property type="project" value="TreeGrafter"/>
</dbReference>
<protein>
    <recommendedName>
        <fullName evidence="3">Glabrous enhancer-binding protein-like DBD domain-containing protein</fullName>
    </recommendedName>
</protein>
<dbReference type="AlphaFoldDB" id="A0AAU9T5M3"/>
<dbReference type="GO" id="GO:0006355">
    <property type="term" value="P:regulation of DNA-templated transcription"/>
    <property type="evidence" value="ECO:0007669"/>
    <property type="project" value="InterPro"/>
</dbReference>
<organism evidence="4 5">
    <name type="scientific">Thlaspi arvense</name>
    <name type="common">Field penny-cress</name>
    <dbReference type="NCBI Taxonomy" id="13288"/>
    <lineage>
        <taxon>Eukaryota</taxon>
        <taxon>Viridiplantae</taxon>
        <taxon>Streptophyta</taxon>
        <taxon>Embryophyta</taxon>
        <taxon>Tracheophyta</taxon>
        <taxon>Spermatophyta</taxon>
        <taxon>Magnoliopsida</taxon>
        <taxon>eudicotyledons</taxon>
        <taxon>Gunneridae</taxon>
        <taxon>Pentapetalae</taxon>
        <taxon>rosids</taxon>
        <taxon>malvids</taxon>
        <taxon>Brassicales</taxon>
        <taxon>Brassicaceae</taxon>
        <taxon>Thlaspideae</taxon>
        <taxon>Thlaspi</taxon>
    </lineage>
</organism>
<feature type="region of interest" description="Disordered" evidence="2">
    <location>
        <begin position="166"/>
        <end position="189"/>
    </location>
</feature>
<evidence type="ECO:0000256" key="2">
    <source>
        <dbReference type="SAM" id="MobiDB-lite"/>
    </source>
</evidence>
<proteinExistence type="inferred from homology"/>
<dbReference type="PANTHER" id="PTHR31662">
    <property type="entry name" value="BNAANNG10740D PROTEIN-RELATED"/>
    <property type="match status" value="1"/>
</dbReference>
<dbReference type="PANTHER" id="PTHR31662:SF49">
    <property type="entry name" value="GLABROUS1 ENHANCER-BINDING PROTEIN-RELATED"/>
    <property type="match status" value="1"/>
</dbReference>
<dbReference type="Pfam" id="PF04504">
    <property type="entry name" value="GeBP-like_DBD"/>
    <property type="match status" value="1"/>
</dbReference>
<evidence type="ECO:0000313" key="4">
    <source>
        <dbReference type="EMBL" id="CAH2079563.1"/>
    </source>
</evidence>